<feature type="region of interest" description="Disordered" evidence="5">
    <location>
        <begin position="1216"/>
        <end position="1246"/>
    </location>
</feature>
<dbReference type="InterPro" id="IPR021939">
    <property type="entry name" value="KN_motif"/>
</dbReference>
<feature type="compositionally biased region" description="Polar residues" evidence="5">
    <location>
        <begin position="1393"/>
        <end position="1402"/>
    </location>
</feature>
<evidence type="ECO:0000256" key="5">
    <source>
        <dbReference type="SAM" id="MobiDB-lite"/>
    </source>
</evidence>
<feature type="compositionally biased region" description="Polar residues" evidence="5">
    <location>
        <begin position="578"/>
        <end position="594"/>
    </location>
</feature>
<proteinExistence type="predicted"/>
<feature type="compositionally biased region" description="Polar residues" evidence="5">
    <location>
        <begin position="727"/>
        <end position="739"/>
    </location>
</feature>
<dbReference type="EMBL" id="JAWQEG010000891">
    <property type="protein sequence ID" value="KAK3884348.1"/>
    <property type="molecule type" value="Genomic_DNA"/>
</dbReference>
<dbReference type="FunFam" id="1.25.40.20:FF:000243">
    <property type="entry name" value="Uncharacterized protein, isoform D"/>
    <property type="match status" value="1"/>
</dbReference>
<keyword evidence="3" id="KW-0175">Coiled coil</keyword>
<feature type="compositionally biased region" description="Polar residues" evidence="5">
    <location>
        <begin position="1167"/>
        <end position="1176"/>
    </location>
</feature>
<dbReference type="PROSITE" id="PS50088">
    <property type="entry name" value="ANK_REPEAT"/>
    <property type="match status" value="2"/>
</dbReference>
<dbReference type="GO" id="GO:0005737">
    <property type="term" value="C:cytoplasm"/>
    <property type="evidence" value="ECO:0007669"/>
    <property type="project" value="TreeGrafter"/>
</dbReference>
<evidence type="ECO:0008006" key="8">
    <source>
        <dbReference type="Google" id="ProtNLM"/>
    </source>
</evidence>
<protein>
    <recommendedName>
        <fullName evidence="8">KN motif and ankyrin repeat domain-containing protein 1</fullName>
    </recommendedName>
</protein>
<feature type="compositionally biased region" description="Polar residues" evidence="5">
    <location>
        <begin position="1103"/>
        <end position="1118"/>
    </location>
</feature>
<dbReference type="Pfam" id="PF12796">
    <property type="entry name" value="Ank_2"/>
    <property type="match status" value="1"/>
</dbReference>
<dbReference type="GO" id="GO:0030837">
    <property type="term" value="P:negative regulation of actin filament polymerization"/>
    <property type="evidence" value="ECO:0007669"/>
    <property type="project" value="InterPro"/>
</dbReference>
<dbReference type="PANTHER" id="PTHR24168:SF21">
    <property type="entry name" value="KANK, ISOFORM D"/>
    <property type="match status" value="1"/>
</dbReference>
<feature type="region of interest" description="Disordered" evidence="5">
    <location>
        <begin position="509"/>
        <end position="602"/>
    </location>
</feature>
<feature type="repeat" description="ANK" evidence="4">
    <location>
        <begin position="1558"/>
        <end position="1590"/>
    </location>
</feature>
<feature type="compositionally biased region" description="Low complexity" evidence="5">
    <location>
        <begin position="1180"/>
        <end position="1196"/>
    </location>
</feature>
<feature type="region of interest" description="Disordered" evidence="5">
    <location>
        <begin position="1266"/>
        <end position="1380"/>
    </location>
</feature>
<feature type="compositionally biased region" description="Polar residues" evidence="5">
    <location>
        <begin position="1708"/>
        <end position="1717"/>
    </location>
</feature>
<sequence>MKNNAAEYFTGISPLKGWNDGGSRYEQQNGRSGRCHCCPYGYHIDLDFVRYCETVTQGSKNDNPTLRQLKKLKRARRRQTKSMEVLLGLDPGLKDDQQQTKLEIIEEPPKSNSHSSRRRTPPPPPPRRSRSPLLISGMSGGVGGPPPDVINSIAGRHNIENTINNSFVNKSKTGKSGTLDPGDALQEAVLDFEEMLESSREKYPMQQRSDTLPPSFPPSLDLLHHTHPARSGVGESGRGVTVTRSHSLPRTWFSRPLYSSPSSSSNYRSHTPTPATSTPTHPTPEDNNRLAILLALRRMWGKSEARTNTLTNIFTNTTPCSLEESPILGRHRTSSISSVSSVSSTTGLHQGSSHFPPHYSATNGMGVIQQGWAGRGEGGPGRLADTLTALNAARGCYSPAPPMQDFDTMSVSSAMSGVSTTTLQSIRDQMATSLSRLKDLEEEVKTIPMLQIKVNVLSEEKRLLMDQVRALRRGEEPAAPLLPPTLDPDLSEEELEGRLASLRSAALSAAHSAANSRHHRHRSPSPLRVNLEEFRSHRRARRGSLSEGSDTESGAEDMLLHISEPNDRLPTRRRSLEDTTSSGRVTLSLPSTPALSRRSRDAATTCRVITRDVGVSHIGVRTRSVGVSAVERKLNEDEQDRGCQQCWDRSHRTYVTKCVGTPPQPPSTDKVRRLSLSSVSLESVGPEEAEADDDGSHKSSFLRKLGRNSAIISRLSEPQLTPPPLTFDNSTNTEPVSTCHQGATTTLTMCDVITRSQLSQEMNQARAEWEATREAQDRVRKLAQIRPLTLDVSIQTTDTTPARTVFQPLMQSVGCQAQPTTSDRGVGMWQVSDTWCEKCSGIKTRSVACGAAIAAPTIPCQRCTSVKTRTVGTGNYRLNDTLCQKCAGISSRSVGCGTDPIPGCQRCAARQTRSLGVGTMLAVTSTMATQTRLFPATTTHTVGVQTRSLPSATTTTAVQTLTPTSATITTTTSVQTRIPATTSTGVNTTPLSLRKEELGGEIGTPSPAGTPEVERRTFGSSGVRVCDKCHAAITSLAQDIVGTTGPPTLAATLPPLPPHTSKIPRLVDITKVEPRVPDPSYLDSPRTDCRGGGGPNQPDIQPPNLTVNYTSATVSSVAPTRPARAEKPSTPTVKPTTTSATATASTTIISKPVTPSTTTIITPSTTGKSMTSSTIKTAIPSPKMPTSTKSPSSNSKVEMGSWWQNTSTTAMISTAVTTTAEPPSTASSTSSSITSSPQTKRVPYSRQTTYTKYPDGVVNLAFDANSGQQKEEAGQQKGSAGSGTGSLPRITEGEQRAVNDTGAERRLDPGKDKEKEEDQTRKKRSELEPVSQAKKEEEGGAVAAGDRGVRGRTVSISSYSSPSSDSEDEEGGSVVGGASLTSQLDLPTSSFHSVSSLATATSERSRKKSVPSREMKAALKVLNDSLGKSVRSGQQLTNALNIIQREWLKISSGKDADPHAVEDYMDVFEDYSKALLQRVVNLSDVNGNTAMHYAVSHGNFDVVSVLLDSRVCNVNQQNKAGYTAAMLVSLAVIRTEVHTAVVKRLFQMADVNIKASQHGQTALMLAVSHGRLDMVRLLVGAGAVVNIQDEDGSTALMCAAEHGHLPIVGFLLALPDTDPTLMDHDGSTALTIAVEAGHKDVGVLLYKHMNLSRGSSPYSSVRIKRSRTPTILSRSSTTPPPRSSAPTSPGRSRKSSAPVSPGPHPRHTSASLSNLII</sequence>
<feature type="compositionally biased region" description="Basic and acidic residues" evidence="5">
    <location>
        <begin position="1291"/>
        <end position="1320"/>
    </location>
</feature>
<feature type="compositionally biased region" description="Low complexity" evidence="5">
    <location>
        <begin position="1216"/>
        <end position="1239"/>
    </location>
</feature>
<feature type="region of interest" description="Disordered" evidence="5">
    <location>
        <begin position="657"/>
        <end position="700"/>
    </location>
</feature>
<dbReference type="SMART" id="SM00248">
    <property type="entry name" value="ANK"/>
    <property type="match status" value="4"/>
</dbReference>
<accession>A0AAE1KUH2</accession>
<dbReference type="Gene3D" id="1.25.40.20">
    <property type="entry name" value="Ankyrin repeat-containing domain"/>
    <property type="match status" value="1"/>
</dbReference>
<keyword evidence="1" id="KW-0677">Repeat</keyword>
<keyword evidence="2 4" id="KW-0040">ANK repeat</keyword>
<feature type="compositionally biased region" description="Low complexity" evidence="5">
    <location>
        <begin position="254"/>
        <end position="280"/>
    </location>
</feature>
<name>A0AAE1KUH2_PETCI</name>
<dbReference type="PROSITE" id="PS50297">
    <property type="entry name" value="ANK_REP_REGION"/>
    <property type="match status" value="2"/>
</dbReference>
<dbReference type="InterPro" id="IPR002110">
    <property type="entry name" value="Ankyrin_rpt"/>
</dbReference>
<dbReference type="PANTHER" id="PTHR24168">
    <property type="entry name" value="KN MOTIF AND ANKYRIN REPEAT DOMAIN-CONTAINING"/>
    <property type="match status" value="1"/>
</dbReference>
<reference evidence="6" key="1">
    <citation type="submission" date="2023-10" db="EMBL/GenBank/DDBJ databases">
        <title>Genome assemblies of two species of porcelain crab, Petrolisthes cinctipes and Petrolisthes manimaculis (Anomura: Porcellanidae).</title>
        <authorList>
            <person name="Angst P."/>
        </authorList>
    </citation>
    <scope>NUCLEOTIDE SEQUENCE</scope>
    <source>
        <strain evidence="6">PB745_01</strain>
        <tissue evidence="6">Gill</tissue>
    </source>
</reference>
<dbReference type="Pfam" id="PF12075">
    <property type="entry name" value="KN_motif"/>
    <property type="match status" value="1"/>
</dbReference>
<evidence type="ECO:0000313" key="6">
    <source>
        <dbReference type="EMBL" id="KAK3884348.1"/>
    </source>
</evidence>
<dbReference type="SUPFAM" id="SSF48403">
    <property type="entry name" value="Ankyrin repeat"/>
    <property type="match status" value="1"/>
</dbReference>
<gene>
    <name evidence="6" type="ORF">Pcinc_011359</name>
</gene>
<feature type="compositionally biased region" description="Low complexity" evidence="5">
    <location>
        <begin position="1340"/>
        <end position="1364"/>
    </location>
</feature>
<evidence type="ECO:0000313" key="7">
    <source>
        <dbReference type="Proteomes" id="UP001286313"/>
    </source>
</evidence>
<feature type="compositionally biased region" description="Basic and acidic residues" evidence="5">
    <location>
        <begin position="92"/>
        <end position="109"/>
    </location>
</feature>
<keyword evidence="7" id="KW-1185">Reference proteome</keyword>
<comment type="caution">
    <text evidence="6">The sequence shown here is derived from an EMBL/GenBank/DDBJ whole genome shotgun (WGS) entry which is preliminary data.</text>
</comment>
<feature type="region of interest" description="Disordered" evidence="5">
    <location>
        <begin position="1653"/>
        <end position="1717"/>
    </location>
</feature>
<feature type="region of interest" description="Disordered" evidence="5">
    <location>
        <begin position="72"/>
        <end position="149"/>
    </location>
</feature>
<feature type="compositionally biased region" description="Low complexity" evidence="5">
    <location>
        <begin position="1128"/>
        <end position="1166"/>
    </location>
</feature>
<dbReference type="InterPro" id="IPR047184">
    <property type="entry name" value="KANK1-4"/>
</dbReference>
<organism evidence="6 7">
    <name type="scientific">Petrolisthes cinctipes</name>
    <name type="common">Flat porcelain crab</name>
    <dbReference type="NCBI Taxonomy" id="88211"/>
    <lineage>
        <taxon>Eukaryota</taxon>
        <taxon>Metazoa</taxon>
        <taxon>Ecdysozoa</taxon>
        <taxon>Arthropoda</taxon>
        <taxon>Crustacea</taxon>
        <taxon>Multicrustacea</taxon>
        <taxon>Malacostraca</taxon>
        <taxon>Eumalacostraca</taxon>
        <taxon>Eucarida</taxon>
        <taxon>Decapoda</taxon>
        <taxon>Pleocyemata</taxon>
        <taxon>Anomura</taxon>
        <taxon>Galatheoidea</taxon>
        <taxon>Porcellanidae</taxon>
        <taxon>Petrolisthes</taxon>
    </lineage>
</organism>
<feature type="region of interest" description="Disordered" evidence="5">
    <location>
        <begin position="713"/>
        <end position="739"/>
    </location>
</feature>
<feature type="region of interest" description="Disordered" evidence="5">
    <location>
        <begin position="1393"/>
        <end position="1414"/>
    </location>
</feature>
<feature type="compositionally biased region" description="Low complexity" evidence="5">
    <location>
        <begin position="674"/>
        <end position="684"/>
    </location>
</feature>
<evidence type="ECO:0000256" key="3">
    <source>
        <dbReference type="ARBA" id="ARBA00023054"/>
    </source>
</evidence>
<feature type="region of interest" description="Disordered" evidence="5">
    <location>
        <begin position="204"/>
        <end position="286"/>
    </location>
</feature>
<evidence type="ECO:0000256" key="1">
    <source>
        <dbReference type="ARBA" id="ARBA00022737"/>
    </source>
</evidence>
<feature type="region of interest" description="Disordered" evidence="5">
    <location>
        <begin position="1075"/>
        <end position="1204"/>
    </location>
</feature>
<dbReference type="Proteomes" id="UP001286313">
    <property type="component" value="Unassembled WGS sequence"/>
</dbReference>
<evidence type="ECO:0000256" key="4">
    <source>
        <dbReference type="PROSITE-ProRule" id="PRU00023"/>
    </source>
</evidence>
<dbReference type="GO" id="GO:0005856">
    <property type="term" value="C:cytoskeleton"/>
    <property type="evidence" value="ECO:0007669"/>
    <property type="project" value="TreeGrafter"/>
</dbReference>
<evidence type="ECO:0000256" key="2">
    <source>
        <dbReference type="ARBA" id="ARBA00023043"/>
    </source>
</evidence>
<feature type="compositionally biased region" description="Basic and acidic residues" evidence="5">
    <location>
        <begin position="564"/>
        <end position="577"/>
    </location>
</feature>
<dbReference type="InterPro" id="IPR036770">
    <property type="entry name" value="Ankyrin_rpt-contain_sf"/>
</dbReference>
<feature type="compositionally biased region" description="Low complexity" evidence="5">
    <location>
        <begin position="209"/>
        <end position="221"/>
    </location>
</feature>
<feature type="compositionally biased region" description="Low complexity" evidence="5">
    <location>
        <begin position="1668"/>
        <end position="1677"/>
    </location>
</feature>
<feature type="repeat" description="ANK" evidence="4">
    <location>
        <begin position="1486"/>
        <end position="1508"/>
    </location>
</feature>
<dbReference type="Pfam" id="PF00023">
    <property type="entry name" value="Ank"/>
    <property type="match status" value="1"/>
</dbReference>